<keyword evidence="5 6" id="KW-0472">Membrane</keyword>
<evidence type="ECO:0000256" key="3">
    <source>
        <dbReference type="ARBA" id="ARBA00022692"/>
    </source>
</evidence>
<dbReference type="GO" id="GO:0005886">
    <property type="term" value="C:plasma membrane"/>
    <property type="evidence" value="ECO:0007669"/>
    <property type="project" value="UniProtKB-SubCell"/>
</dbReference>
<feature type="domain" description="Metallo-beta-lactamase" evidence="7">
    <location>
        <begin position="537"/>
        <end position="741"/>
    </location>
</feature>
<name>A0A895YKR1_9ACTN</name>
<dbReference type="SUPFAM" id="SSF56281">
    <property type="entry name" value="Metallo-hydrolase/oxidoreductase"/>
    <property type="match status" value="1"/>
</dbReference>
<evidence type="ECO:0000313" key="9">
    <source>
        <dbReference type="Proteomes" id="UP000662857"/>
    </source>
</evidence>
<dbReference type="SMART" id="SM00849">
    <property type="entry name" value="Lactamase_B"/>
    <property type="match status" value="1"/>
</dbReference>
<dbReference type="Pfam" id="PF03772">
    <property type="entry name" value="Competence"/>
    <property type="match status" value="1"/>
</dbReference>
<feature type="transmembrane region" description="Helical" evidence="6">
    <location>
        <begin position="443"/>
        <end position="463"/>
    </location>
</feature>
<keyword evidence="9" id="KW-1185">Reference proteome</keyword>
<dbReference type="InterPro" id="IPR004477">
    <property type="entry name" value="ComEC_N"/>
</dbReference>
<comment type="subcellular location">
    <subcellularLocation>
        <location evidence="1">Cell membrane</location>
        <topology evidence="1">Multi-pass membrane protein</topology>
    </subcellularLocation>
</comment>
<dbReference type="AlphaFoldDB" id="A0A895YKR1"/>
<gene>
    <name evidence="8" type="ORF">JQS43_07225</name>
</gene>
<dbReference type="PANTHER" id="PTHR30619">
    <property type="entry name" value="DNA INTERNALIZATION/COMPETENCE PROTEIN COMEC/REC2"/>
    <property type="match status" value="1"/>
</dbReference>
<feature type="transmembrane region" description="Helical" evidence="6">
    <location>
        <begin position="475"/>
        <end position="493"/>
    </location>
</feature>
<dbReference type="InterPro" id="IPR036866">
    <property type="entry name" value="RibonucZ/Hydroxyglut_hydro"/>
</dbReference>
<dbReference type="KEGG" id="nhy:JQS43_07225"/>
<dbReference type="EMBL" id="CP070499">
    <property type="protein sequence ID" value="QSB16089.1"/>
    <property type="molecule type" value="Genomic_DNA"/>
</dbReference>
<keyword evidence="3 6" id="KW-0812">Transmembrane</keyword>
<keyword evidence="4 6" id="KW-1133">Transmembrane helix</keyword>
<keyword evidence="2" id="KW-1003">Cell membrane</keyword>
<evidence type="ECO:0000313" key="8">
    <source>
        <dbReference type="EMBL" id="QSB16089.1"/>
    </source>
</evidence>
<feature type="transmembrane region" description="Helical" evidence="6">
    <location>
        <begin position="254"/>
        <end position="273"/>
    </location>
</feature>
<dbReference type="PANTHER" id="PTHR30619:SF1">
    <property type="entry name" value="RECOMBINATION PROTEIN 2"/>
    <property type="match status" value="1"/>
</dbReference>
<proteinExistence type="predicted"/>
<dbReference type="InterPro" id="IPR001279">
    <property type="entry name" value="Metallo-B-lactamas"/>
</dbReference>
<evidence type="ECO:0000256" key="6">
    <source>
        <dbReference type="SAM" id="Phobius"/>
    </source>
</evidence>
<feature type="transmembrane region" description="Helical" evidence="6">
    <location>
        <begin position="500"/>
        <end position="516"/>
    </location>
</feature>
<feature type="transmembrane region" description="Helical" evidence="6">
    <location>
        <begin position="415"/>
        <end position="436"/>
    </location>
</feature>
<evidence type="ECO:0000256" key="1">
    <source>
        <dbReference type="ARBA" id="ARBA00004651"/>
    </source>
</evidence>
<feature type="transmembrane region" description="Helical" evidence="6">
    <location>
        <begin position="384"/>
        <end position="409"/>
    </location>
</feature>
<dbReference type="Gene3D" id="3.60.15.10">
    <property type="entry name" value="Ribonuclease Z/Hydroxyacylglutathione hydrolase-like"/>
    <property type="match status" value="1"/>
</dbReference>
<feature type="transmembrane region" description="Helical" evidence="6">
    <location>
        <begin position="38"/>
        <end position="56"/>
    </location>
</feature>
<organism evidence="8 9">
    <name type="scientific">Natronosporangium hydrolyticum</name>
    <dbReference type="NCBI Taxonomy" id="2811111"/>
    <lineage>
        <taxon>Bacteria</taxon>
        <taxon>Bacillati</taxon>
        <taxon>Actinomycetota</taxon>
        <taxon>Actinomycetes</taxon>
        <taxon>Micromonosporales</taxon>
        <taxon>Micromonosporaceae</taxon>
        <taxon>Natronosporangium</taxon>
    </lineage>
</organism>
<reference evidence="8" key="1">
    <citation type="submission" date="2021-02" db="EMBL/GenBank/DDBJ databases">
        <title>Natrosporangium hydrolyticum gen. nov., sp. nov, a haloalkaliphilic actinobacterium from a soda solonchak soil.</title>
        <authorList>
            <person name="Sorokin D.Y."/>
            <person name="Khijniak T.V."/>
            <person name="Zakharycheva A.P."/>
            <person name="Boueva O.V."/>
            <person name="Ariskina E.V."/>
            <person name="Hahnke R.L."/>
            <person name="Bunk B."/>
            <person name="Sproer C."/>
            <person name="Schumann P."/>
            <person name="Evtushenko L.I."/>
            <person name="Kublanov I.V."/>
        </authorList>
    </citation>
    <scope>NUCLEOTIDE SEQUENCE</scope>
    <source>
        <strain evidence="8">DSM 106523</strain>
    </source>
</reference>
<protein>
    <submittedName>
        <fullName evidence="8">ComEC/Rec2 family competence protein</fullName>
    </submittedName>
</protein>
<dbReference type="NCBIfam" id="TIGR00360">
    <property type="entry name" value="ComEC_N-term"/>
    <property type="match status" value="1"/>
</dbReference>
<dbReference type="CDD" id="cd07731">
    <property type="entry name" value="ComA-like_MBL-fold"/>
    <property type="match status" value="1"/>
</dbReference>
<evidence type="ECO:0000256" key="4">
    <source>
        <dbReference type="ARBA" id="ARBA00022989"/>
    </source>
</evidence>
<dbReference type="InterPro" id="IPR035681">
    <property type="entry name" value="ComA-like_MBL"/>
</dbReference>
<feature type="transmembrane region" description="Helical" evidence="6">
    <location>
        <begin position="304"/>
        <end position="323"/>
    </location>
</feature>
<accession>A0A895YKR1</accession>
<dbReference type="RefSeq" id="WP_239678291.1">
    <property type="nucleotide sequence ID" value="NZ_CP070499.1"/>
</dbReference>
<dbReference type="Proteomes" id="UP000662857">
    <property type="component" value="Chromosome"/>
</dbReference>
<feature type="transmembrane region" description="Helical" evidence="6">
    <location>
        <begin position="343"/>
        <end position="363"/>
    </location>
</feature>
<dbReference type="Pfam" id="PF00753">
    <property type="entry name" value="Lactamase_B"/>
    <property type="match status" value="1"/>
</dbReference>
<evidence type="ECO:0000256" key="5">
    <source>
        <dbReference type="ARBA" id="ARBA00023136"/>
    </source>
</evidence>
<dbReference type="InterPro" id="IPR052159">
    <property type="entry name" value="Competence_DNA_uptake"/>
</dbReference>
<feature type="transmembrane region" description="Helical" evidence="6">
    <location>
        <begin position="62"/>
        <end position="85"/>
    </location>
</feature>
<evidence type="ECO:0000256" key="2">
    <source>
        <dbReference type="ARBA" id="ARBA00022475"/>
    </source>
</evidence>
<sequence>MTSHRFGGAGPVDLRLVAVATATWLSAYASLHTRAPVAFGVAGGAVAAALLLWWMAGRAAGWAGVALAVLLGVVCGTASTAARLVSRDAPEVASTAAAQAHVTAELTLRRDPRQLNREVGRPPSWLIPAWLHQLTPVTEPAPVRVRVRILVLTGDPGWGELAPGQRVRAQGRLSPARGGDLTAAVLSSAGAPELLTPPPWHLATTSHLRHGLQAATDPLPPAPGGLVPGLAVGDVSALDPGLSDDFFVTGMTHLVAVSGTHVAIVVGFVFLLARAARAPPWLTALGCGASIVGYMVLCQASPSVLRAGVMGLIALVALANGRLRAAMPALAATVTVLVVADPQLAAAPGFTMSVTATAGLLLLAPRWRDALRRRRVPRGLAEALAVPAAAQVAVSPVIAGMSGTVSLVAVAANLIATPVMVPATLLGVMAAVAAPFSPATAGFLAWLASWPAWWLVLVARYAAQVPGAVAPWPEGAAGALLLAAATVATLVAVRLRRVRVLLAVATAAAVVGALPVKTTASGWPPAGAVAVVCAVGQGDLVVLPLGRGSAIVVDAGPEPAAADRCLRDLRIRHIPMWIVSHFHVDHVGGVDGVFRGRQVTAVLTSGVPEPEFGHDLVVGAAAAAAVPVHVPEPGSVYRIGEVSLTVLGPAYPHVGTRSDPNNNSLVIRAEVRGVSVLLTGDAEVELQHTLIELVPPDLLRADVLKVAHHGSVFQEPEFFELVSPTVALVPVGADNTYGHPHPAILAALTRGGARVLRTDTDGDIAAVVRPNGELAVVARPLPPGSGGALPKRVVVKSCRPVAARARIAR</sequence>
<feature type="transmembrane region" description="Helical" evidence="6">
    <location>
        <begin position="279"/>
        <end position="297"/>
    </location>
</feature>
<evidence type="ECO:0000259" key="7">
    <source>
        <dbReference type="SMART" id="SM00849"/>
    </source>
</evidence>